<reference evidence="1" key="1">
    <citation type="journal article" date="2021" name="Environ. Microbiol.">
        <title>Gene family expansions and transcriptome signatures uncover fungal adaptations to wood decay.</title>
        <authorList>
            <person name="Hage H."/>
            <person name="Miyauchi S."/>
            <person name="Viragh M."/>
            <person name="Drula E."/>
            <person name="Min B."/>
            <person name="Chaduli D."/>
            <person name="Navarro D."/>
            <person name="Favel A."/>
            <person name="Norest M."/>
            <person name="Lesage-Meessen L."/>
            <person name="Balint B."/>
            <person name="Merenyi Z."/>
            <person name="de Eugenio L."/>
            <person name="Morin E."/>
            <person name="Martinez A.T."/>
            <person name="Baldrian P."/>
            <person name="Stursova M."/>
            <person name="Martinez M.J."/>
            <person name="Novotny C."/>
            <person name="Magnuson J.K."/>
            <person name="Spatafora J.W."/>
            <person name="Maurice S."/>
            <person name="Pangilinan J."/>
            <person name="Andreopoulos W."/>
            <person name="LaButti K."/>
            <person name="Hundley H."/>
            <person name="Na H."/>
            <person name="Kuo A."/>
            <person name="Barry K."/>
            <person name="Lipzen A."/>
            <person name="Henrissat B."/>
            <person name="Riley R."/>
            <person name="Ahrendt S."/>
            <person name="Nagy L.G."/>
            <person name="Grigoriev I.V."/>
            <person name="Martin F."/>
            <person name="Rosso M.N."/>
        </authorList>
    </citation>
    <scope>NUCLEOTIDE SEQUENCE</scope>
    <source>
        <strain evidence="1">CBS 384.51</strain>
    </source>
</reference>
<evidence type="ECO:0000313" key="2">
    <source>
        <dbReference type="Proteomes" id="UP001055072"/>
    </source>
</evidence>
<protein>
    <submittedName>
        <fullName evidence="1">Uncharacterized protein</fullName>
    </submittedName>
</protein>
<evidence type="ECO:0000313" key="1">
    <source>
        <dbReference type="EMBL" id="KAI0094182.1"/>
    </source>
</evidence>
<accession>A0ACB8UII7</accession>
<comment type="caution">
    <text evidence="1">The sequence shown here is derived from an EMBL/GenBank/DDBJ whole genome shotgun (WGS) entry which is preliminary data.</text>
</comment>
<keyword evidence="2" id="KW-1185">Reference proteome</keyword>
<proteinExistence type="predicted"/>
<organism evidence="1 2">
    <name type="scientific">Irpex rosettiformis</name>
    <dbReference type="NCBI Taxonomy" id="378272"/>
    <lineage>
        <taxon>Eukaryota</taxon>
        <taxon>Fungi</taxon>
        <taxon>Dikarya</taxon>
        <taxon>Basidiomycota</taxon>
        <taxon>Agaricomycotina</taxon>
        <taxon>Agaricomycetes</taxon>
        <taxon>Polyporales</taxon>
        <taxon>Irpicaceae</taxon>
        <taxon>Irpex</taxon>
    </lineage>
</organism>
<sequence length="563" mass="65461">MALSSAFEAMLIVPRDEQRVQGVGDEDENIAWLHRGPSFGQLMSHVLPPDPPTLDPWLRPWDDRPCGYTAGLFPCSYDHDPLFHKRVAKLCANLPPELFDDILFYVDYDTIKDIARRPFTKSRRKRIERDQDSLGDLKRCSLVCRHWANHCRRYIFHGKRLVVSSVEDAEIFMEYAKKGCPSLVPVHRLIRGLFVEQRYDAPRSFCHILHFICQLCPELDDKLHWLRLDGPIPANFPRMYLGDPHWGFSAPSVRNPPSLLRHYSYVKMISIHLLSFPHAIRYARHFRYARKIRFAKVTWDKGGRNPRPSIYRTPNKIEKGYRADILARGCTDNWQLCMQAALDNRDCGLHWMSANVQQWMISLLMSSREADDPFHARNPECSVKDPRSYSAITGTELSFYSSDDIDDDLWIHEAIRVTYRFVWDKRLPMSTPIDHIPGIIVSVQIPKDSDDHHLVNIDAMFSYLERHPMPMAVIFSLQVGELPSYRTYRGLQYYMKPFRPLAFNLQAGGRQYLFICQRSKEHPFPEVHGEKYDVIGIDPVTLAPTGQSWYDDDEAMEELLGIP</sequence>
<gene>
    <name evidence="1" type="ORF">BDY19DRAFT_8049</name>
</gene>
<name>A0ACB8UII7_9APHY</name>
<dbReference type="Proteomes" id="UP001055072">
    <property type="component" value="Unassembled WGS sequence"/>
</dbReference>
<dbReference type="EMBL" id="MU274900">
    <property type="protein sequence ID" value="KAI0094182.1"/>
    <property type="molecule type" value="Genomic_DNA"/>
</dbReference>